<dbReference type="AlphaFoldDB" id="A0A1T4R8H8"/>
<evidence type="ECO:0000313" key="3">
    <source>
        <dbReference type="Proteomes" id="UP000190888"/>
    </source>
</evidence>
<dbReference type="EMBL" id="FUWH01000011">
    <property type="protein sequence ID" value="SKA12324.1"/>
    <property type="molecule type" value="Genomic_DNA"/>
</dbReference>
<feature type="signal peptide" evidence="1">
    <location>
        <begin position="1"/>
        <end position="23"/>
    </location>
</feature>
<protein>
    <recommendedName>
        <fullName evidence="4">TonB protein C-terminal</fullName>
    </recommendedName>
</protein>
<evidence type="ECO:0008006" key="4">
    <source>
        <dbReference type="Google" id="ProtNLM"/>
    </source>
</evidence>
<evidence type="ECO:0000256" key="1">
    <source>
        <dbReference type="SAM" id="SignalP"/>
    </source>
</evidence>
<accession>A0A1T4R8H8</accession>
<proteinExistence type="predicted"/>
<feature type="chain" id="PRO_5013295576" description="TonB protein C-terminal" evidence="1">
    <location>
        <begin position="24"/>
        <end position="161"/>
    </location>
</feature>
<sequence>MPIKRNILLLALFLISATSVVHGQNKEETRKYLQTQLERFLVRYDPYESISYTKSEIVMLEIDIKKNGKINNVAVSSIYTDTAFRKSLVHSLLKLKTEFSFPKAKPGIYPVWVTFLLGDDECTFNIKSISGLIGTVQSKSKSYDQEPMVITIRNYLPQRKN</sequence>
<reference evidence="2 3" key="1">
    <citation type="submission" date="2017-02" db="EMBL/GenBank/DDBJ databases">
        <authorList>
            <person name="Peterson S.W."/>
        </authorList>
    </citation>
    <scope>NUCLEOTIDE SEQUENCE [LARGE SCALE GENOMIC DNA]</scope>
    <source>
        <strain evidence="2 3">DSM 22335</strain>
    </source>
</reference>
<name>A0A1T4R8H8_9BACT</name>
<dbReference type="Proteomes" id="UP000190888">
    <property type="component" value="Unassembled WGS sequence"/>
</dbReference>
<gene>
    <name evidence="2" type="ORF">SAMN04488132_11128</name>
</gene>
<keyword evidence="1" id="KW-0732">Signal</keyword>
<evidence type="ECO:0000313" key="2">
    <source>
        <dbReference type="EMBL" id="SKA12324.1"/>
    </source>
</evidence>
<organism evidence="2 3">
    <name type="scientific">Sediminibacterium ginsengisoli</name>
    <dbReference type="NCBI Taxonomy" id="413434"/>
    <lineage>
        <taxon>Bacteria</taxon>
        <taxon>Pseudomonadati</taxon>
        <taxon>Bacteroidota</taxon>
        <taxon>Chitinophagia</taxon>
        <taxon>Chitinophagales</taxon>
        <taxon>Chitinophagaceae</taxon>
        <taxon>Sediminibacterium</taxon>
    </lineage>
</organism>
<dbReference type="STRING" id="413434.SAMN04488132_11128"/>
<keyword evidence="3" id="KW-1185">Reference proteome</keyword>